<evidence type="ECO:0000313" key="1">
    <source>
        <dbReference type="EMBL" id="KAG2258248.1"/>
    </source>
</evidence>
<dbReference type="EMBL" id="JAAMPC010000015">
    <property type="protein sequence ID" value="KAG2258248.1"/>
    <property type="molecule type" value="Genomic_DNA"/>
</dbReference>
<protein>
    <submittedName>
        <fullName evidence="1">Uncharacterized protein</fullName>
    </submittedName>
</protein>
<name>A0A8X7PWA5_BRACI</name>
<dbReference type="Proteomes" id="UP000886595">
    <property type="component" value="Unassembled WGS sequence"/>
</dbReference>
<accession>A0A8X7PWA5</accession>
<evidence type="ECO:0000313" key="2">
    <source>
        <dbReference type="Proteomes" id="UP000886595"/>
    </source>
</evidence>
<comment type="caution">
    <text evidence="1">The sequence shown here is derived from an EMBL/GenBank/DDBJ whole genome shotgun (WGS) entry which is preliminary data.</text>
</comment>
<organism evidence="1 2">
    <name type="scientific">Brassica carinata</name>
    <name type="common">Ethiopian mustard</name>
    <name type="synonym">Abyssinian cabbage</name>
    <dbReference type="NCBI Taxonomy" id="52824"/>
    <lineage>
        <taxon>Eukaryota</taxon>
        <taxon>Viridiplantae</taxon>
        <taxon>Streptophyta</taxon>
        <taxon>Embryophyta</taxon>
        <taxon>Tracheophyta</taxon>
        <taxon>Spermatophyta</taxon>
        <taxon>Magnoliopsida</taxon>
        <taxon>eudicotyledons</taxon>
        <taxon>Gunneridae</taxon>
        <taxon>Pentapetalae</taxon>
        <taxon>rosids</taxon>
        <taxon>malvids</taxon>
        <taxon>Brassicales</taxon>
        <taxon>Brassicaceae</taxon>
        <taxon>Brassiceae</taxon>
        <taxon>Brassica</taxon>
    </lineage>
</organism>
<gene>
    <name evidence="1" type="ORF">Bca52824_077542</name>
</gene>
<sequence>MLVSFFVSGGASPFGGRPALIPALCLVSSGERSAFASASYSTCVLTAVSFLRLPVFQSMTLVGMVASLPDEISDLDVCSPMKEASTIKMVNQAARMRSRVVLDEALRSLEPW</sequence>
<keyword evidence="2" id="KW-1185">Reference proteome</keyword>
<dbReference type="AlphaFoldDB" id="A0A8X7PWA5"/>
<reference evidence="1 2" key="1">
    <citation type="submission" date="2020-02" db="EMBL/GenBank/DDBJ databases">
        <authorList>
            <person name="Ma Q."/>
            <person name="Huang Y."/>
            <person name="Song X."/>
            <person name="Pei D."/>
        </authorList>
    </citation>
    <scope>NUCLEOTIDE SEQUENCE [LARGE SCALE GENOMIC DNA]</scope>
    <source>
        <strain evidence="1">Sxm20200214</strain>
        <tissue evidence="1">Leaf</tissue>
    </source>
</reference>
<proteinExistence type="predicted"/>